<feature type="region of interest" description="Disordered" evidence="8">
    <location>
        <begin position="1"/>
        <end position="24"/>
    </location>
</feature>
<keyword evidence="3" id="KW-0689">Ribosomal protein</keyword>
<dbReference type="AlphaFoldDB" id="A0A7L4JC17"/>
<dbReference type="PANTHER" id="PTHR31542">
    <property type="entry name" value="39A RIBOSOMAL PROTEIN L50, MITOCHONDRIAL"/>
    <property type="match status" value="1"/>
</dbReference>
<evidence type="ECO:0000313" key="10">
    <source>
        <dbReference type="Proteomes" id="UP000572837"/>
    </source>
</evidence>
<dbReference type="GO" id="GO:0005762">
    <property type="term" value="C:mitochondrial large ribosomal subunit"/>
    <property type="evidence" value="ECO:0007669"/>
    <property type="project" value="TreeGrafter"/>
</dbReference>
<evidence type="ECO:0000256" key="2">
    <source>
        <dbReference type="ARBA" id="ARBA00008860"/>
    </source>
</evidence>
<dbReference type="PANTHER" id="PTHR31542:SF1">
    <property type="entry name" value="LARGE RIBOSOMAL SUBUNIT PROTEIN ML50"/>
    <property type="match status" value="1"/>
</dbReference>
<sequence>GASGKEEREVEADQAVPEKKRSEPSLICPLPQSWSYLPPGELQNCLESHIREDTSLPEDWQQILLQENRLKHRLLARLATELGHAVPNCQLQRLHRARDVLGFYRIPMKDGTKINELVAPELTPNLKIIWQQ</sequence>
<organism evidence="9 10">
    <name type="scientific">Pomatorhinus ruficollis</name>
    <name type="common">streak-breasted scimitar babbler</name>
    <dbReference type="NCBI Taxonomy" id="932028"/>
    <lineage>
        <taxon>Eukaryota</taxon>
        <taxon>Metazoa</taxon>
        <taxon>Chordata</taxon>
        <taxon>Craniata</taxon>
        <taxon>Vertebrata</taxon>
        <taxon>Euteleostomi</taxon>
        <taxon>Archelosauria</taxon>
        <taxon>Archosauria</taxon>
        <taxon>Dinosauria</taxon>
        <taxon>Saurischia</taxon>
        <taxon>Theropoda</taxon>
        <taxon>Coelurosauria</taxon>
        <taxon>Aves</taxon>
        <taxon>Neognathae</taxon>
        <taxon>Neoaves</taxon>
        <taxon>Telluraves</taxon>
        <taxon>Australaves</taxon>
        <taxon>Passeriformes</taxon>
        <taxon>Sylvioidea</taxon>
        <taxon>Timaliidae</taxon>
        <taxon>Pomatorhinus</taxon>
    </lineage>
</organism>
<evidence type="ECO:0000256" key="5">
    <source>
        <dbReference type="ARBA" id="ARBA00023274"/>
    </source>
</evidence>
<dbReference type="InterPro" id="IPR018305">
    <property type="entry name" value="Ribosomal_m50"/>
</dbReference>
<evidence type="ECO:0000256" key="6">
    <source>
        <dbReference type="ARBA" id="ARBA00035183"/>
    </source>
</evidence>
<dbReference type="Proteomes" id="UP000572837">
    <property type="component" value="Unassembled WGS sequence"/>
</dbReference>
<keyword evidence="5" id="KW-0687">Ribonucleoprotein</keyword>
<evidence type="ECO:0000256" key="7">
    <source>
        <dbReference type="ARBA" id="ARBA00035398"/>
    </source>
</evidence>
<evidence type="ECO:0000256" key="8">
    <source>
        <dbReference type="SAM" id="MobiDB-lite"/>
    </source>
</evidence>
<feature type="non-terminal residue" evidence="9">
    <location>
        <position position="1"/>
    </location>
</feature>
<keyword evidence="10" id="KW-1185">Reference proteome</keyword>
<comment type="caution">
    <text evidence="9">The sequence shown here is derived from an EMBL/GenBank/DDBJ whole genome shotgun (WGS) entry which is preliminary data.</text>
</comment>
<comment type="similarity">
    <text evidence="2">Belongs to the mitochondrion-specific ribosomal protein mL50 family.</text>
</comment>
<comment type="subcellular location">
    <subcellularLocation>
        <location evidence="1">Mitochondrion</location>
    </subcellularLocation>
</comment>
<keyword evidence="4" id="KW-0496">Mitochondrion</keyword>
<evidence type="ECO:0000256" key="4">
    <source>
        <dbReference type="ARBA" id="ARBA00023128"/>
    </source>
</evidence>
<dbReference type="EMBL" id="VZSW01001464">
    <property type="protein sequence ID" value="NXY37666.1"/>
    <property type="molecule type" value="Genomic_DNA"/>
</dbReference>
<name>A0A7L4JC17_9PASS</name>
<dbReference type="Pfam" id="PF10501">
    <property type="entry name" value="Ribosomal_L50"/>
    <property type="match status" value="1"/>
</dbReference>
<accession>A0A7L4JC17</accession>
<proteinExistence type="inferred from homology"/>
<reference evidence="9 10" key="1">
    <citation type="submission" date="2020-02" db="EMBL/GenBank/DDBJ databases">
        <title>Bird 10,000 Genomes (B10K) Project - Family phase.</title>
        <authorList>
            <person name="Zhang G."/>
        </authorList>
    </citation>
    <scope>NUCLEOTIDE SEQUENCE [LARGE SCALE GENOMIC DNA]</scope>
    <source>
        <strain evidence="9">B10K-IZ-033-81</strain>
        <tissue evidence="9">Muscle</tissue>
    </source>
</reference>
<evidence type="ECO:0000313" key="9">
    <source>
        <dbReference type="EMBL" id="NXY37666.1"/>
    </source>
</evidence>
<evidence type="ECO:0000256" key="3">
    <source>
        <dbReference type="ARBA" id="ARBA00022980"/>
    </source>
</evidence>
<gene>
    <name evidence="9" type="primary">Mrpl50_0</name>
    <name evidence="9" type="ORF">PORRUF_R09239</name>
</gene>
<feature type="non-terminal residue" evidence="9">
    <location>
        <position position="132"/>
    </location>
</feature>
<evidence type="ECO:0000256" key="1">
    <source>
        <dbReference type="ARBA" id="ARBA00004173"/>
    </source>
</evidence>
<protein>
    <recommendedName>
        <fullName evidence="6">Large ribosomal subunit protein mL50</fullName>
    </recommendedName>
    <alternativeName>
        <fullName evidence="7">39S ribosomal protein L50, mitochondrial</fullName>
    </alternativeName>
</protein>